<sequence>MTESIASLLRPYGAQVVAVHMTHSEALMLPLLLGILRTGSSFLMLDGSGPEHMEAAQRCGASLVVASQENAFMGLDGAAVVLAHQLEAAAREISMAAETDGADAEMCSSLQGCTSAIPKALPAFPEPYRDDMAQHYKFTSGACMIQCSEECPDIFIEEGIPFILAGGSIEMLPKHVLLNQDALQRAVRERAATHMTVSTALFDTISSFSLPGLQAVIVVGESMRTSKQEDHYQRFQRVHPTTSIFQTSHFMEAASGPARLRCITTKRELPMGKAVRRARTYVRSGGRLWSMVMPDEVHVDAEALEEDESQCLPDPADAVRCSCRLSYNARGQSEEACS</sequence>
<name>A0A812W5Q4_9DINO</name>
<proteinExistence type="predicted"/>
<comment type="caution">
    <text evidence="1">The sequence shown here is derived from an EMBL/GenBank/DDBJ whole genome shotgun (WGS) entry which is preliminary data.</text>
</comment>
<reference evidence="1" key="1">
    <citation type="submission" date="2021-02" db="EMBL/GenBank/DDBJ databases">
        <authorList>
            <person name="Dougan E. K."/>
            <person name="Rhodes N."/>
            <person name="Thang M."/>
            <person name="Chan C."/>
        </authorList>
    </citation>
    <scope>NUCLEOTIDE SEQUENCE</scope>
</reference>
<dbReference type="EMBL" id="CAJNJA010032104">
    <property type="protein sequence ID" value="CAE7663803.1"/>
    <property type="molecule type" value="Genomic_DNA"/>
</dbReference>
<gene>
    <name evidence="1" type="primary">bacC</name>
    <name evidence="1" type="ORF">SNEC2469_LOCUS18921</name>
</gene>
<dbReference type="OrthoDB" id="416786at2759"/>
<evidence type="ECO:0000313" key="2">
    <source>
        <dbReference type="Proteomes" id="UP000601435"/>
    </source>
</evidence>
<evidence type="ECO:0000313" key="1">
    <source>
        <dbReference type="EMBL" id="CAE7663803.1"/>
    </source>
</evidence>
<accession>A0A812W5Q4</accession>
<organism evidence="1 2">
    <name type="scientific">Symbiodinium necroappetens</name>
    <dbReference type="NCBI Taxonomy" id="1628268"/>
    <lineage>
        <taxon>Eukaryota</taxon>
        <taxon>Sar</taxon>
        <taxon>Alveolata</taxon>
        <taxon>Dinophyceae</taxon>
        <taxon>Suessiales</taxon>
        <taxon>Symbiodiniaceae</taxon>
        <taxon>Symbiodinium</taxon>
    </lineage>
</organism>
<keyword evidence="2" id="KW-1185">Reference proteome</keyword>
<dbReference type="Gene3D" id="3.40.50.980">
    <property type="match status" value="1"/>
</dbReference>
<dbReference type="AlphaFoldDB" id="A0A812W5Q4"/>
<protein>
    <submittedName>
        <fullName evidence="1">BacC protein</fullName>
    </submittedName>
</protein>
<dbReference type="Proteomes" id="UP000601435">
    <property type="component" value="Unassembled WGS sequence"/>
</dbReference>
<dbReference type="SUPFAM" id="SSF56801">
    <property type="entry name" value="Acetyl-CoA synthetase-like"/>
    <property type="match status" value="1"/>
</dbReference>